<dbReference type="EMBL" id="PQIB02000012">
    <property type="protein sequence ID" value="RLM79371.1"/>
    <property type="molecule type" value="Genomic_DNA"/>
</dbReference>
<dbReference type="Proteomes" id="UP000275267">
    <property type="component" value="Unassembled WGS sequence"/>
</dbReference>
<dbReference type="InterPro" id="IPR003337">
    <property type="entry name" value="Trehalose_PPase"/>
</dbReference>
<accession>A0A3L6QF85</accession>
<dbReference type="SUPFAM" id="SSF56784">
    <property type="entry name" value="HAD-like"/>
    <property type="match status" value="1"/>
</dbReference>
<comment type="similarity">
    <text evidence="2">In the C-terminal section; belongs to the trehalose phosphatase family.</text>
</comment>
<dbReference type="GO" id="GO:0004805">
    <property type="term" value="F:trehalose-phosphatase activity"/>
    <property type="evidence" value="ECO:0007669"/>
    <property type="project" value="TreeGrafter"/>
</dbReference>
<dbReference type="STRING" id="4540.A0A3L6QF85"/>
<dbReference type="Gene3D" id="3.40.50.1000">
    <property type="entry name" value="HAD superfamily/HAD-like"/>
    <property type="match status" value="1"/>
</dbReference>
<evidence type="ECO:0000256" key="2">
    <source>
        <dbReference type="ARBA" id="ARBA00006330"/>
    </source>
</evidence>
<evidence type="ECO:0000313" key="4">
    <source>
        <dbReference type="Proteomes" id="UP000275267"/>
    </source>
</evidence>
<dbReference type="PANTHER" id="PTHR10788:SF80">
    <property type="entry name" value="TREHALOSE 6-PHOSPHATE PHOSPHATASE"/>
    <property type="match status" value="1"/>
</dbReference>
<evidence type="ECO:0000313" key="3">
    <source>
        <dbReference type="EMBL" id="RLM79371.1"/>
    </source>
</evidence>
<dbReference type="GO" id="GO:0005829">
    <property type="term" value="C:cytosol"/>
    <property type="evidence" value="ECO:0007669"/>
    <property type="project" value="TreeGrafter"/>
</dbReference>
<dbReference type="PANTHER" id="PTHR10788">
    <property type="entry name" value="TREHALOSE-6-PHOSPHATE SYNTHASE"/>
    <property type="match status" value="1"/>
</dbReference>
<dbReference type="InterPro" id="IPR036412">
    <property type="entry name" value="HAD-like_sf"/>
</dbReference>
<comment type="caution">
    <text evidence="3">The sequence shown here is derived from an EMBL/GenBank/DDBJ whole genome shotgun (WGS) entry which is preliminary data.</text>
</comment>
<proteinExistence type="inferred from homology"/>
<keyword evidence="4" id="KW-1185">Reference proteome</keyword>
<dbReference type="GO" id="GO:0005992">
    <property type="term" value="P:trehalose biosynthetic process"/>
    <property type="evidence" value="ECO:0007669"/>
    <property type="project" value="InterPro"/>
</dbReference>
<dbReference type="FunFam" id="3.40.50.1000:FF:000052">
    <property type="entry name" value="Alpha,alpha-trehalose-phosphate synthase [UDP-forming] 6"/>
    <property type="match status" value="1"/>
</dbReference>
<protein>
    <submittedName>
        <fullName evidence="3">Alpha,alpha-trehalose-phosphate synthase</fullName>
    </submittedName>
</protein>
<dbReference type="Pfam" id="PF02358">
    <property type="entry name" value="Trehalose_PPase"/>
    <property type="match status" value="1"/>
</dbReference>
<gene>
    <name evidence="3" type="ORF">C2845_PM12G01250</name>
</gene>
<comment type="similarity">
    <text evidence="1">In the N-terminal section; belongs to the glycosyltransferase 20 family.</text>
</comment>
<dbReference type="InterPro" id="IPR001830">
    <property type="entry name" value="Glyco_trans_20"/>
</dbReference>
<evidence type="ECO:0000256" key="1">
    <source>
        <dbReference type="ARBA" id="ARBA00005409"/>
    </source>
</evidence>
<name>A0A3L6QF85_PANMI</name>
<reference evidence="4" key="1">
    <citation type="journal article" date="2019" name="Nat. Commun.">
        <title>The genome of broomcorn millet.</title>
        <authorList>
            <person name="Zou C."/>
            <person name="Miki D."/>
            <person name="Li D."/>
            <person name="Tang Q."/>
            <person name="Xiao L."/>
            <person name="Rajput S."/>
            <person name="Deng P."/>
            <person name="Jia W."/>
            <person name="Huang R."/>
            <person name="Zhang M."/>
            <person name="Sun Y."/>
            <person name="Hu J."/>
            <person name="Fu X."/>
            <person name="Schnable P.S."/>
            <person name="Li F."/>
            <person name="Zhang H."/>
            <person name="Feng B."/>
            <person name="Zhu X."/>
            <person name="Liu R."/>
            <person name="Schnable J.C."/>
            <person name="Zhu J.-K."/>
            <person name="Zhang H."/>
        </authorList>
    </citation>
    <scope>NUCLEOTIDE SEQUENCE [LARGE SCALE GENOMIC DNA]</scope>
</reference>
<dbReference type="OrthoDB" id="755951at2759"/>
<organism evidence="3 4">
    <name type="scientific">Panicum miliaceum</name>
    <name type="common">Proso millet</name>
    <name type="synonym">Broomcorn millet</name>
    <dbReference type="NCBI Taxonomy" id="4540"/>
    <lineage>
        <taxon>Eukaryota</taxon>
        <taxon>Viridiplantae</taxon>
        <taxon>Streptophyta</taxon>
        <taxon>Embryophyta</taxon>
        <taxon>Tracheophyta</taxon>
        <taxon>Spermatophyta</taxon>
        <taxon>Magnoliopsida</taxon>
        <taxon>Liliopsida</taxon>
        <taxon>Poales</taxon>
        <taxon>Poaceae</taxon>
        <taxon>PACMAD clade</taxon>
        <taxon>Panicoideae</taxon>
        <taxon>Panicodae</taxon>
        <taxon>Paniceae</taxon>
        <taxon>Panicinae</taxon>
        <taxon>Panicum</taxon>
        <taxon>Panicum sect. Panicum</taxon>
    </lineage>
</organism>
<dbReference type="AlphaFoldDB" id="A0A3L6QF85"/>
<dbReference type="InterPro" id="IPR023214">
    <property type="entry name" value="HAD_sf"/>
</dbReference>
<sequence>MGAGEKQARHRTNYSYLSAHDAAAWVRSFDEALQVACRDHPAMRFVGLGLGMSYRAVAVRPSLQMLTAEHVRPAYRRAARRLILLGYDGTMVPELLDEGKRAPSGGVLRLLDELWSRDNPWEVSDKNQEVASGTGWEAVAERAMRQYSEATHGSYMEMKETAMAWHYQNADPVLGPCQAKELHDHLVGVLANEPASVAIGSQTVEVNPQVGASKGVAVEGLLGAMARRGKAPDLVLCAGDGEVMFAALARAARAAAGGGAGALLPAGASVFACTVGRKASEAAFYVDEPADVVGLLAALVAR</sequence>